<dbReference type="Gene3D" id="3.40.190.80">
    <property type="match status" value="1"/>
</dbReference>
<dbReference type="PANTHER" id="PTHR43200:SF6">
    <property type="entry name" value="3'(2'),5'-BISPHOSPHATE NUCLEOTIDASE"/>
    <property type="match status" value="1"/>
</dbReference>
<dbReference type="InterPro" id="IPR020583">
    <property type="entry name" value="Inositol_monoP_metal-BS"/>
</dbReference>
<dbReference type="PRINTS" id="PR00377">
    <property type="entry name" value="IMPHPHTASES"/>
</dbReference>
<evidence type="ECO:0000256" key="10">
    <source>
        <dbReference type="ARBA" id="ARBA00030730"/>
    </source>
</evidence>
<keyword evidence="5 11" id="KW-0479">Metal-binding</keyword>
<keyword evidence="7" id="KW-0804">Transcription</keyword>
<accession>A0A081RWQ1</accession>
<dbReference type="EC" id="3.1.3.25" evidence="4"/>
<feature type="binding site" evidence="11">
    <location>
        <position position="89"/>
    </location>
    <ligand>
        <name>Mg(2+)</name>
        <dbReference type="ChEBI" id="CHEBI:18420"/>
        <label>1</label>
        <note>catalytic</note>
    </ligand>
</feature>
<dbReference type="Proteomes" id="UP000028002">
    <property type="component" value="Unassembled WGS sequence"/>
</dbReference>
<evidence type="ECO:0000256" key="3">
    <source>
        <dbReference type="ARBA" id="ARBA00009759"/>
    </source>
</evidence>
<keyword evidence="7" id="KW-0889">Transcription antitermination</keyword>
<dbReference type="GO" id="GO:0031564">
    <property type="term" value="P:transcription antitermination"/>
    <property type="evidence" value="ECO:0007669"/>
    <property type="project" value="UniProtKB-KW"/>
</dbReference>
<comment type="similarity">
    <text evidence="3">Belongs to the inositol monophosphatase superfamily.</text>
</comment>
<dbReference type="PROSITE" id="PS00629">
    <property type="entry name" value="IMP_1"/>
    <property type="match status" value="1"/>
</dbReference>
<comment type="catalytic activity">
    <reaction evidence="1">
        <text>a myo-inositol phosphate + H2O = myo-inositol + phosphate</text>
        <dbReference type="Rhea" id="RHEA:24056"/>
        <dbReference type="ChEBI" id="CHEBI:15377"/>
        <dbReference type="ChEBI" id="CHEBI:17268"/>
        <dbReference type="ChEBI" id="CHEBI:43474"/>
        <dbReference type="ChEBI" id="CHEBI:84139"/>
        <dbReference type="EC" id="3.1.3.25"/>
    </reaction>
</comment>
<feature type="binding site" evidence="11">
    <location>
        <position position="217"/>
    </location>
    <ligand>
        <name>Mg(2+)</name>
        <dbReference type="ChEBI" id="CHEBI:18420"/>
        <label>1</label>
        <note>catalytic</note>
    </ligand>
</feature>
<keyword evidence="6 12" id="KW-0378">Hydrolase</keyword>
<dbReference type="PATRIC" id="fig|1393735.3.peg.2294"/>
<evidence type="ECO:0000256" key="2">
    <source>
        <dbReference type="ARBA" id="ARBA00001946"/>
    </source>
</evidence>
<keyword evidence="7" id="KW-0805">Transcription regulation</keyword>
<dbReference type="PANTHER" id="PTHR43200">
    <property type="entry name" value="PHOSPHATASE"/>
    <property type="match status" value="1"/>
</dbReference>
<gene>
    <name evidence="12" type="ORF">MEG1DRAFT_02240</name>
</gene>
<feature type="binding site" evidence="11">
    <location>
        <position position="86"/>
    </location>
    <ligand>
        <name>Mg(2+)</name>
        <dbReference type="ChEBI" id="CHEBI:18420"/>
        <label>1</label>
        <note>catalytic</note>
    </ligand>
</feature>
<evidence type="ECO:0000256" key="11">
    <source>
        <dbReference type="PIRSR" id="PIRSR600760-2"/>
    </source>
</evidence>
<dbReference type="Pfam" id="PF00459">
    <property type="entry name" value="Inositol_P"/>
    <property type="match status" value="1"/>
</dbReference>
<feature type="binding site" evidence="11">
    <location>
        <position position="88"/>
    </location>
    <ligand>
        <name>Mg(2+)</name>
        <dbReference type="ChEBI" id="CHEBI:18420"/>
        <label>1</label>
        <note>catalytic</note>
    </ligand>
</feature>
<keyword evidence="8 11" id="KW-0460">Magnesium</keyword>
<evidence type="ECO:0000256" key="5">
    <source>
        <dbReference type="ARBA" id="ARBA00022723"/>
    </source>
</evidence>
<feature type="binding site" evidence="11">
    <location>
        <position position="70"/>
    </location>
    <ligand>
        <name>Mg(2+)</name>
        <dbReference type="ChEBI" id="CHEBI:18420"/>
        <label>1</label>
        <note>catalytic</note>
    </ligand>
</feature>
<dbReference type="FunFam" id="3.30.540.10:FF:000003">
    <property type="entry name" value="Inositol-1-monophosphatase"/>
    <property type="match status" value="1"/>
</dbReference>
<evidence type="ECO:0000256" key="1">
    <source>
        <dbReference type="ARBA" id="ARBA00001033"/>
    </source>
</evidence>
<dbReference type="RefSeq" id="WP_021324694.1">
    <property type="nucleotide sequence ID" value="NZ_CAWLUD010000036.1"/>
</dbReference>
<protein>
    <recommendedName>
        <fullName evidence="9">Nus factor SuhB</fullName>
        <ecNumber evidence="4">3.1.3.25</ecNumber>
    </recommendedName>
    <alternativeName>
        <fullName evidence="10">Inositol-1-monophosphatase</fullName>
    </alternativeName>
</protein>
<dbReference type="EMBL" id="JGVH01000036">
    <property type="protein sequence ID" value="KER03104.1"/>
    <property type="molecule type" value="Genomic_DNA"/>
</dbReference>
<evidence type="ECO:0000313" key="12">
    <source>
        <dbReference type="EMBL" id="KER03104.1"/>
    </source>
</evidence>
<comment type="caution">
    <text evidence="12">The sequence shown here is derived from an EMBL/GenBank/DDBJ whole genome shotgun (WGS) entry which is preliminary data.</text>
</comment>
<evidence type="ECO:0000256" key="8">
    <source>
        <dbReference type="ARBA" id="ARBA00022842"/>
    </source>
</evidence>
<dbReference type="GO" id="GO:0046872">
    <property type="term" value="F:metal ion binding"/>
    <property type="evidence" value="ECO:0007669"/>
    <property type="project" value="UniProtKB-KW"/>
</dbReference>
<dbReference type="InterPro" id="IPR000760">
    <property type="entry name" value="Inositol_monophosphatase-like"/>
</dbReference>
<evidence type="ECO:0000256" key="4">
    <source>
        <dbReference type="ARBA" id="ARBA00013106"/>
    </source>
</evidence>
<comment type="cofactor">
    <cofactor evidence="2 11">
        <name>Mg(2+)</name>
        <dbReference type="ChEBI" id="CHEBI:18420"/>
    </cofactor>
</comment>
<evidence type="ECO:0000256" key="6">
    <source>
        <dbReference type="ARBA" id="ARBA00022801"/>
    </source>
</evidence>
<name>A0A081RWQ1_PHOTE</name>
<dbReference type="SUPFAM" id="SSF56655">
    <property type="entry name" value="Carbohydrate phosphatase"/>
    <property type="match status" value="1"/>
</dbReference>
<sequence>MKLDSKDDLRLAKRVAMEAATTALSLRESSEFQVTLKKDGSPVTPADIGAELRVRELIESERPNDLFFGEESGGLAVHKGRVWIIDPIDGTKNFVRGIPIWATLVALVEDGEPKIGVVFAPELKRCWWAEKGGGAYFSKSPQGSGNRMHVRQISGLKDAYISTTAFDTWHKQGLLQQYQRLAEQTFCNRGFGDFLQHCLVAEGILDVAIEPIVAPWDVAALVPIVEEAGGICTDLMGQPVLANKGVGIASTSQTLHKHVIDIFGE</sequence>
<dbReference type="AlphaFoldDB" id="A0A081RWQ1"/>
<dbReference type="GO" id="GO:0000105">
    <property type="term" value="P:L-histidine biosynthetic process"/>
    <property type="evidence" value="ECO:0007669"/>
    <property type="project" value="TreeGrafter"/>
</dbReference>
<proteinExistence type="inferred from homology"/>
<dbReference type="InterPro" id="IPR051090">
    <property type="entry name" value="Inositol_monoP_superfamily"/>
</dbReference>
<evidence type="ECO:0000256" key="7">
    <source>
        <dbReference type="ARBA" id="ARBA00022814"/>
    </source>
</evidence>
<organism evidence="12 13">
    <name type="scientific">Photorhabdus temperata subsp. temperata Meg1</name>
    <dbReference type="NCBI Taxonomy" id="1393735"/>
    <lineage>
        <taxon>Bacteria</taxon>
        <taxon>Pseudomonadati</taxon>
        <taxon>Pseudomonadota</taxon>
        <taxon>Gammaproteobacteria</taxon>
        <taxon>Enterobacterales</taxon>
        <taxon>Morganellaceae</taxon>
        <taxon>Photorhabdus</taxon>
    </lineage>
</organism>
<dbReference type="Gene3D" id="3.30.540.10">
    <property type="entry name" value="Fructose-1,6-Bisphosphatase, subunit A, domain 1"/>
    <property type="match status" value="1"/>
</dbReference>
<evidence type="ECO:0000313" key="13">
    <source>
        <dbReference type="Proteomes" id="UP000028002"/>
    </source>
</evidence>
<dbReference type="GO" id="GO:0052834">
    <property type="term" value="F:inositol monophosphate phosphatase activity"/>
    <property type="evidence" value="ECO:0007669"/>
    <property type="project" value="UniProtKB-EC"/>
</dbReference>
<evidence type="ECO:0000256" key="9">
    <source>
        <dbReference type="ARBA" id="ARBA00023884"/>
    </source>
</evidence>
<reference evidence="12 13" key="1">
    <citation type="submission" date="2014-03" db="EMBL/GenBank/DDBJ databases">
        <title>Draft Genome of Photorhabdus temperata Meg1.</title>
        <authorList>
            <person name="Hurst S.G.IV."/>
            <person name="Morris K."/>
            <person name="Thomas K."/>
            <person name="Tisa L.S."/>
        </authorList>
    </citation>
    <scope>NUCLEOTIDE SEQUENCE [LARGE SCALE GENOMIC DNA]</scope>
    <source>
        <strain evidence="12 13">Meg1</strain>
    </source>
</reference>